<dbReference type="Gene3D" id="3.40.630.30">
    <property type="match status" value="1"/>
</dbReference>
<dbReference type="EMBL" id="MU006791">
    <property type="protein sequence ID" value="KAF2637903.1"/>
    <property type="molecule type" value="Genomic_DNA"/>
</dbReference>
<reference evidence="1" key="1">
    <citation type="journal article" date="2020" name="Stud. Mycol.">
        <title>101 Dothideomycetes genomes: a test case for predicting lifestyles and emergence of pathogens.</title>
        <authorList>
            <person name="Haridas S."/>
            <person name="Albert R."/>
            <person name="Binder M."/>
            <person name="Bloem J."/>
            <person name="Labutti K."/>
            <person name="Salamov A."/>
            <person name="Andreopoulos B."/>
            <person name="Baker S."/>
            <person name="Barry K."/>
            <person name="Bills G."/>
            <person name="Bluhm B."/>
            <person name="Cannon C."/>
            <person name="Castanera R."/>
            <person name="Culley D."/>
            <person name="Daum C."/>
            <person name="Ezra D."/>
            <person name="Gonzalez J."/>
            <person name="Henrissat B."/>
            <person name="Kuo A."/>
            <person name="Liang C."/>
            <person name="Lipzen A."/>
            <person name="Lutzoni F."/>
            <person name="Magnuson J."/>
            <person name="Mondo S."/>
            <person name="Nolan M."/>
            <person name="Ohm R."/>
            <person name="Pangilinan J."/>
            <person name="Park H.-J."/>
            <person name="Ramirez L."/>
            <person name="Alfaro M."/>
            <person name="Sun H."/>
            <person name="Tritt A."/>
            <person name="Yoshinaga Y."/>
            <person name="Zwiers L.-H."/>
            <person name="Turgeon B."/>
            <person name="Goodwin S."/>
            <person name="Spatafora J."/>
            <person name="Crous P."/>
            <person name="Grigoriev I."/>
        </authorList>
    </citation>
    <scope>NUCLEOTIDE SEQUENCE</scope>
    <source>
        <strain evidence="1">CBS 473.64</strain>
    </source>
</reference>
<organism evidence="1 2">
    <name type="scientific">Massarina eburnea CBS 473.64</name>
    <dbReference type="NCBI Taxonomy" id="1395130"/>
    <lineage>
        <taxon>Eukaryota</taxon>
        <taxon>Fungi</taxon>
        <taxon>Dikarya</taxon>
        <taxon>Ascomycota</taxon>
        <taxon>Pezizomycotina</taxon>
        <taxon>Dothideomycetes</taxon>
        <taxon>Pleosporomycetidae</taxon>
        <taxon>Pleosporales</taxon>
        <taxon>Massarineae</taxon>
        <taxon>Massarinaceae</taxon>
        <taxon>Massarina</taxon>
    </lineage>
</organism>
<evidence type="ECO:0000313" key="2">
    <source>
        <dbReference type="Proteomes" id="UP000799753"/>
    </source>
</evidence>
<dbReference type="SUPFAM" id="SSF55729">
    <property type="entry name" value="Acyl-CoA N-acyltransferases (Nat)"/>
    <property type="match status" value="1"/>
</dbReference>
<protein>
    <recommendedName>
        <fullName evidence="3">N-acetyltransferase domain-containing protein</fullName>
    </recommendedName>
</protein>
<dbReference type="InterPro" id="IPR016181">
    <property type="entry name" value="Acyl_CoA_acyltransferase"/>
</dbReference>
<proteinExistence type="predicted"/>
<dbReference type="Proteomes" id="UP000799753">
    <property type="component" value="Unassembled WGS sequence"/>
</dbReference>
<dbReference type="AlphaFoldDB" id="A0A6A6RU48"/>
<evidence type="ECO:0008006" key="3">
    <source>
        <dbReference type="Google" id="ProtNLM"/>
    </source>
</evidence>
<name>A0A6A6RU48_9PLEO</name>
<accession>A0A6A6RU48</accession>
<sequence length="173" mass="19422">MRMPYTIQETAHPTHASLNALFARSTTRFSDPVSSPCLNPTTSHTFIATPSDIPIPPAAPIALISFVVDQKERHTSLWRKSWPEKSGSTDPGTQVVKVVRAAVAPEFAGKGVEQMLFREVERWAEMRCLDRVGVTLAEDMVRETEMLEALGYRMVGWRRDGAYGKVFTLERML</sequence>
<gene>
    <name evidence="1" type="ORF">P280DRAFT_471583</name>
</gene>
<keyword evidence="2" id="KW-1185">Reference proteome</keyword>
<evidence type="ECO:0000313" key="1">
    <source>
        <dbReference type="EMBL" id="KAF2637903.1"/>
    </source>
</evidence>